<dbReference type="InterPro" id="IPR032710">
    <property type="entry name" value="NTF2-like_dom_sf"/>
</dbReference>
<evidence type="ECO:0000313" key="2">
    <source>
        <dbReference type="EMBL" id="SVC97829.1"/>
    </source>
</evidence>
<feature type="domain" description="SnoaL-like" evidence="1">
    <location>
        <begin position="5"/>
        <end position="73"/>
    </location>
</feature>
<feature type="non-terminal residue" evidence="2">
    <location>
        <position position="73"/>
    </location>
</feature>
<protein>
    <recommendedName>
        <fullName evidence="1">SnoaL-like domain-containing protein</fullName>
    </recommendedName>
</protein>
<accession>A0A382RJF8</accession>
<organism evidence="2">
    <name type="scientific">marine metagenome</name>
    <dbReference type="NCBI Taxonomy" id="408172"/>
    <lineage>
        <taxon>unclassified sequences</taxon>
        <taxon>metagenomes</taxon>
        <taxon>ecological metagenomes</taxon>
    </lineage>
</organism>
<evidence type="ECO:0000259" key="1">
    <source>
        <dbReference type="Pfam" id="PF13577"/>
    </source>
</evidence>
<dbReference type="SUPFAM" id="SSF54427">
    <property type="entry name" value="NTF2-like"/>
    <property type="match status" value="1"/>
</dbReference>
<dbReference type="Pfam" id="PF13577">
    <property type="entry name" value="SnoaL_4"/>
    <property type="match status" value="1"/>
</dbReference>
<dbReference type="Gene3D" id="3.10.450.50">
    <property type="match status" value="1"/>
</dbReference>
<proteinExistence type="predicted"/>
<reference evidence="2" key="1">
    <citation type="submission" date="2018-05" db="EMBL/GenBank/DDBJ databases">
        <authorList>
            <person name="Lanie J.A."/>
            <person name="Ng W.-L."/>
            <person name="Kazmierczak K.M."/>
            <person name="Andrzejewski T.M."/>
            <person name="Davidsen T.M."/>
            <person name="Wayne K.J."/>
            <person name="Tettelin H."/>
            <person name="Glass J.I."/>
            <person name="Rusch D."/>
            <person name="Podicherti R."/>
            <person name="Tsui H.-C.T."/>
            <person name="Winkler M.E."/>
        </authorList>
    </citation>
    <scope>NUCLEOTIDE SEQUENCE</scope>
</reference>
<name>A0A382RJF8_9ZZZZ</name>
<gene>
    <name evidence="2" type="ORF">METZ01_LOCUS350683</name>
</gene>
<sequence length="73" mass="8282">MPLSTEDRLDIHELYGKYCQTRDSGDVEGWLACFSDNAIFATPMGTFTGLTEIREYAEKPVDSNRHWVGNIVI</sequence>
<dbReference type="EMBL" id="UINC01122178">
    <property type="protein sequence ID" value="SVC97829.1"/>
    <property type="molecule type" value="Genomic_DNA"/>
</dbReference>
<dbReference type="AlphaFoldDB" id="A0A382RJF8"/>
<dbReference type="InterPro" id="IPR037401">
    <property type="entry name" value="SnoaL-like"/>
</dbReference>
<dbReference type="CDD" id="cd00531">
    <property type="entry name" value="NTF2_like"/>
    <property type="match status" value="1"/>
</dbReference>